<gene>
    <name evidence="3" type="ORF">NS331_15285</name>
</gene>
<evidence type="ECO:0000313" key="3">
    <source>
        <dbReference type="EMBL" id="KTT18984.1"/>
    </source>
</evidence>
<evidence type="ECO:0008006" key="5">
    <source>
        <dbReference type="Google" id="ProtNLM"/>
    </source>
</evidence>
<sequence>MDALVRFVLDEARLLNAGDFDAWLALFHAQCRYWVPLAGDRQEDSPLHASLADEDRYLLATRIRRLKSPAAHSLDPGVRSLHVIQQPEVEAADGDDHLLRTPFLYTETAGARQLTLAGTWRHRLRPTSDGLRIVCKRVDLLQAGAAHEIIQLFP</sequence>
<dbReference type="Pfam" id="PF00866">
    <property type="entry name" value="Ring_hydroxyl_B"/>
    <property type="match status" value="1"/>
</dbReference>
<name>A0A147GRF4_9BURK</name>
<dbReference type="EMBL" id="LDSL01000096">
    <property type="protein sequence ID" value="KTT18984.1"/>
    <property type="molecule type" value="Genomic_DNA"/>
</dbReference>
<dbReference type="SUPFAM" id="SSF54427">
    <property type="entry name" value="NTF2-like"/>
    <property type="match status" value="1"/>
</dbReference>
<dbReference type="InterPro" id="IPR032710">
    <property type="entry name" value="NTF2-like_dom_sf"/>
</dbReference>
<organism evidence="3 4">
    <name type="scientific">Pseudacidovorax intermedius</name>
    <dbReference type="NCBI Taxonomy" id="433924"/>
    <lineage>
        <taxon>Bacteria</taxon>
        <taxon>Pseudomonadati</taxon>
        <taxon>Pseudomonadota</taxon>
        <taxon>Betaproteobacteria</taxon>
        <taxon>Burkholderiales</taxon>
        <taxon>Comamonadaceae</taxon>
        <taxon>Pseudacidovorax</taxon>
    </lineage>
</organism>
<dbReference type="InterPro" id="IPR000391">
    <property type="entry name" value="Rng_hydr_dOase-bsu"/>
</dbReference>
<evidence type="ECO:0000256" key="1">
    <source>
        <dbReference type="ARBA" id="ARBA00009570"/>
    </source>
</evidence>
<comment type="similarity">
    <text evidence="1">Belongs to the bacterial ring-hydroxylating dioxygenase beta subunit family.</text>
</comment>
<proteinExistence type="inferred from homology"/>
<accession>A0A147GRF4</accession>
<reference evidence="3 4" key="1">
    <citation type="journal article" date="2016" name="Front. Microbiol.">
        <title>Genomic Resource of Rice Seed Associated Bacteria.</title>
        <authorList>
            <person name="Midha S."/>
            <person name="Bansal K."/>
            <person name="Sharma S."/>
            <person name="Kumar N."/>
            <person name="Patil P.P."/>
            <person name="Chaudhry V."/>
            <person name="Patil P.B."/>
        </authorList>
    </citation>
    <scope>NUCLEOTIDE SEQUENCE [LARGE SCALE GENOMIC DNA]</scope>
    <source>
        <strain evidence="3 4">NS331</strain>
    </source>
</reference>
<evidence type="ECO:0000313" key="4">
    <source>
        <dbReference type="Proteomes" id="UP000072741"/>
    </source>
</evidence>
<protein>
    <recommendedName>
        <fullName evidence="5">3-phenylpropionate/cinnamic acid dioxygenase small subunit</fullName>
    </recommendedName>
</protein>
<dbReference type="PANTHER" id="PTHR41534:SF1">
    <property type="entry name" value="BLR3401 PROTEIN"/>
    <property type="match status" value="1"/>
</dbReference>
<evidence type="ECO:0000256" key="2">
    <source>
        <dbReference type="ARBA" id="ARBA00023002"/>
    </source>
</evidence>
<keyword evidence="4" id="KW-1185">Reference proteome</keyword>
<dbReference type="Gene3D" id="3.10.450.50">
    <property type="match status" value="1"/>
</dbReference>
<keyword evidence="2" id="KW-0560">Oxidoreductase</keyword>
<dbReference type="AlphaFoldDB" id="A0A147GRF4"/>
<dbReference type="GO" id="GO:0019380">
    <property type="term" value="P:3-phenylpropionate catabolic process"/>
    <property type="evidence" value="ECO:0007669"/>
    <property type="project" value="TreeGrafter"/>
</dbReference>
<dbReference type="PANTHER" id="PTHR41534">
    <property type="entry name" value="BLR3401 PROTEIN"/>
    <property type="match status" value="1"/>
</dbReference>
<dbReference type="Proteomes" id="UP000072741">
    <property type="component" value="Unassembled WGS sequence"/>
</dbReference>
<comment type="caution">
    <text evidence="3">The sequence shown here is derived from an EMBL/GenBank/DDBJ whole genome shotgun (WGS) entry which is preliminary data.</text>
</comment>
<dbReference type="GO" id="GO:0016491">
    <property type="term" value="F:oxidoreductase activity"/>
    <property type="evidence" value="ECO:0007669"/>
    <property type="project" value="UniProtKB-KW"/>
</dbReference>